<dbReference type="InterPro" id="IPR000182">
    <property type="entry name" value="GNAT_dom"/>
</dbReference>
<dbReference type="Pfam" id="PF00583">
    <property type="entry name" value="Acetyltransf_1"/>
    <property type="match status" value="1"/>
</dbReference>
<name>A0A8T7M550_9CHLR</name>
<dbReference type="InterPro" id="IPR051016">
    <property type="entry name" value="Diverse_Substrate_AcTransf"/>
</dbReference>
<organism evidence="5 7">
    <name type="scientific">Candidatus Chlorohelix allophototropha</name>
    <dbReference type="NCBI Taxonomy" id="3003348"/>
    <lineage>
        <taxon>Bacteria</taxon>
        <taxon>Bacillati</taxon>
        <taxon>Chloroflexota</taxon>
        <taxon>Chloroflexia</taxon>
        <taxon>Candidatus Chloroheliales</taxon>
        <taxon>Candidatus Chloroheliaceae</taxon>
        <taxon>Candidatus Chlorohelix</taxon>
    </lineage>
</organism>
<protein>
    <submittedName>
        <fullName evidence="5">GNAT family N-acetyltransferase</fullName>
    </submittedName>
</protein>
<proteinExistence type="inferred from homology"/>
<reference evidence="6" key="2">
    <citation type="journal article" date="2024" name="Nature">
        <title>Anoxygenic phototroph of the Chloroflexota uses a type I reaction centre.</title>
        <authorList>
            <person name="Tsuji J.M."/>
            <person name="Shaw N.A."/>
            <person name="Nagashima S."/>
            <person name="Venkiteswaran J.J."/>
            <person name="Schiff S.L."/>
            <person name="Watanabe T."/>
            <person name="Fukui M."/>
            <person name="Hanada S."/>
            <person name="Tank M."/>
            <person name="Neufeld J.D."/>
        </authorList>
    </citation>
    <scope>NUCLEOTIDE SEQUENCE</scope>
    <source>
        <strain evidence="6">L227-S17</strain>
    </source>
</reference>
<evidence type="ECO:0000313" key="8">
    <source>
        <dbReference type="Proteomes" id="UP001431572"/>
    </source>
</evidence>
<dbReference type="SUPFAM" id="SSF55729">
    <property type="entry name" value="Acyl-CoA N-acyltransferases (Nat)"/>
    <property type="match status" value="1"/>
</dbReference>
<dbReference type="InterPro" id="IPR016181">
    <property type="entry name" value="Acyl_CoA_acyltransferase"/>
</dbReference>
<evidence type="ECO:0000256" key="1">
    <source>
        <dbReference type="ARBA" id="ARBA00008694"/>
    </source>
</evidence>
<gene>
    <name evidence="5" type="ORF">HXX08_15130</name>
    <name evidence="6" type="ORF">OZ401_002697</name>
</gene>
<evidence type="ECO:0000259" key="4">
    <source>
        <dbReference type="PROSITE" id="PS51186"/>
    </source>
</evidence>
<dbReference type="Proteomes" id="UP000521676">
    <property type="component" value="Unassembled WGS sequence"/>
</dbReference>
<evidence type="ECO:0000313" key="6">
    <source>
        <dbReference type="EMBL" id="WJW69104.1"/>
    </source>
</evidence>
<dbReference type="Proteomes" id="UP001431572">
    <property type="component" value="Chromosome 2"/>
</dbReference>
<dbReference type="RefSeq" id="WP_341470995.1">
    <property type="nucleotide sequence ID" value="NZ_CP128400.1"/>
</dbReference>
<dbReference type="PANTHER" id="PTHR10545">
    <property type="entry name" value="DIAMINE N-ACETYLTRANSFERASE"/>
    <property type="match status" value="1"/>
</dbReference>
<dbReference type="FunFam" id="3.40.630.30:FF:000064">
    <property type="entry name" value="GNAT family acetyltransferase"/>
    <property type="match status" value="1"/>
</dbReference>
<dbReference type="PROSITE" id="PS51186">
    <property type="entry name" value="GNAT"/>
    <property type="match status" value="1"/>
</dbReference>
<accession>A0A8T7M550</accession>
<reference evidence="5 7" key="1">
    <citation type="submission" date="2020-06" db="EMBL/GenBank/DDBJ databases">
        <title>Anoxygenic phototrophic Chloroflexota member uses a Type I reaction center.</title>
        <authorList>
            <person name="Tsuji J.M."/>
            <person name="Shaw N.A."/>
            <person name="Nagashima S."/>
            <person name="Venkiteswaran J."/>
            <person name="Schiff S.L."/>
            <person name="Hanada S."/>
            <person name="Tank M."/>
            <person name="Neufeld J.D."/>
        </authorList>
    </citation>
    <scope>NUCLEOTIDE SEQUENCE [LARGE SCALE GENOMIC DNA]</scope>
    <source>
        <strain evidence="5">L227-S17</strain>
    </source>
</reference>
<dbReference type="GO" id="GO:0008080">
    <property type="term" value="F:N-acetyltransferase activity"/>
    <property type="evidence" value="ECO:0007669"/>
    <property type="project" value="UniProtKB-ARBA"/>
</dbReference>
<dbReference type="CDD" id="cd04301">
    <property type="entry name" value="NAT_SF"/>
    <property type="match status" value="1"/>
</dbReference>
<dbReference type="Gene3D" id="3.40.630.30">
    <property type="match status" value="1"/>
</dbReference>
<dbReference type="EMBL" id="CP128400">
    <property type="protein sequence ID" value="WJW69104.1"/>
    <property type="molecule type" value="Genomic_DNA"/>
</dbReference>
<dbReference type="EMBL" id="JACATZ010000003">
    <property type="protein sequence ID" value="NWJ47193.1"/>
    <property type="molecule type" value="Genomic_DNA"/>
</dbReference>
<keyword evidence="8" id="KW-1185">Reference proteome</keyword>
<sequence length="163" mass="18999">MTTDSTHTNIRTATPADSATILELIKALADFEQLPPPDPEAQQRLISHAFGEHPRFEIFLAEVEGVVAGYAFIFETYSTFLARPSLYLEDLFVLKEYRGSKVGYDLFRFCVAEAQKRECGRMEWTVLDWNTHAQKFYRRMGARHIEEWQPYRLTREQFGEILV</sequence>
<keyword evidence="3" id="KW-0012">Acyltransferase</keyword>
<evidence type="ECO:0000313" key="7">
    <source>
        <dbReference type="Proteomes" id="UP000521676"/>
    </source>
</evidence>
<dbReference type="AlphaFoldDB" id="A0A8T7M550"/>
<evidence type="ECO:0000256" key="2">
    <source>
        <dbReference type="ARBA" id="ARBA00022679"/>
    </source>
</evidence>
<dbReference type="PANTHER" id="PTHR10545:SF29">
    <property type="entry name" value="GH14572P-RELATED"/>
    <property type="match status" value="1"/>
</dbReference>
<keyword evidence="2" id="KW-0808">Transferase</keyword>
<feature type="domain" description="N-acetyltransferase" evidence="4">
    <location>
        <begin position="8"/>
        <end position="163"/>
    </location>
</feature>
<evidence type="ECO:0000256" key="3">
    <source>
        <dbReference type="ARBA" id="ARBA00023315"/>
    </source>
</evidence>
<comment type="similarity">
    <text evidence="1">Belongs to the acetyltransferase family.</text>
</comment>
<evidence type="ECO:0000313" key="5">
    <source>
        <dbReference type="EMBL" id="NWJ47193.1"/>
    </source>
</evidence>